<dbReference type="InterPro" id="IPR000182">
    <property type="entry name" value="GNAT_dom"/>
</dbReference>
<evidence type="ECO:0000259" key="1">
    <source>
        <dbReference type="PROSITE" id="PS51186"/>
    </source>
</evidence>
<organism evidence="2 3">
    <name type="scientific">Phenylobacterium ferrooxidans</name>
    <dbReference type="NCBI Taxonomy" id="2982689"/>
    <lineage>
        <taxon>Bacteria</taxon>
        <taxon>Pseudomonadati</taxon>
        <taxon>Pseudomonadota</taxon>
        <taxon>Alphaproteobacteria</taxon>
        <taxon>Caulobacterales</taxon>
        <taxon>Caulobacteraceae</taxon>
        <taxon>Phenylobacterium</taxon>
    </lineage>
</organism>
<keyword evidence="3" id="KW-1185">Reference proteome</keyword>
<proteinExistence type="predicted"/>
<dbReference type="Proteomes" id="UP001598130">
    <property type="component" value="Unassembled WGS sequence"/>
</dbReference>
<protein>
    <submittedName>
        <fullName evidence="2">GNAT family N-acetyltransferase</fullName>
    </submittedName>
</protein>
<sequence length="154" mass="17128">MSVEIRPANPGDLAAILEFDPVARREERRHDYVSKALAGDRGMDVRVLVLDDEIAGYAVMAEFFGHPFLERIYTAERFLRRGVAGALMANIEGQFEGDRMFVSCNESNQPMRTLLVARGYKVSGMVENLDPGDPELFFVIFRDALDAAIEAANG</sequence>
<gene>
    <name evidence="2" type="ORF">OCL97_15920</name>
</gene>
<name>A0ABW6CUE2_9CAUL</name>
<dbReference type="Pfam" id="PF00583">
    <property type="entry name" value="Acetyltransf_1"/>
    <property type="match status" value="1"/>
</dbReference>
<evidence type="ECO:0000313" key="2">
    <source>
        <dbReference type="EMBL" id="MFD3265445.1"/>
    </source>
</evidence>
<dbReference type="SUPFAM" id="SSF55729">
    <property type="entry name" value="Acyl-CoA N-acyltransferases (Nat)"/>
    <property type="match status" value="1"/>
</dbReference>
<dbReference type="InterPro" id="IPR016181">
    <property type="entry name" value="Acyl_CoA_acyltransferase"/>
</dbReference>
<evidence type="ECO:0000313" key="3">
    <source>
        <dbReference type="Proteomes" id="UP001598130"/>
    </source>
</evidence>
<feature type="domain" description="N-acetyltransferase" evidence="1">
    <location>
        <begin position="3"/>
        <end position="143"/>
    </location>
</feature>
<dbReference type="PROSITE" id="PS51186">
    <property type="entry name" value="GNAT"/>
    <property type="match status" value="1"/>
</dbReference>
<dbReference type="RefSeq" id="WP_377370873.1">
    <property type="nucleotide sequence ID" value="NZ_JAOTJD010000033.1"/>
</dbReference>
<comment type="caution">
    <text evidence="2">The sequence shown here is derived from an EMBL/GenBank/DDBJ whole genome shotgun (WGS) entry which is preliminary data.</text>
</comment>
<accession>A0ABW6CUE2</accession>
<reference evidence="2 3" key="1">
    <citation type="submission" date="2022-09" db="EMBL/GenBank/DDBJ databases">
        <title>New species of Phenylobacterium.</title>
        <authorList>
            <person name="Mieszkin S."/>
        </authorList>
    </citation>
    <scope>NUCLEOTIDE SEQUENCE [LARGE SCALE GENOMIC DNA]</scope>
    <source>
        <strain evidence="2 3">HK31-G</strain>
    </source>
</reference>
<dbReference type="EMBL" id="JAOTJD010000033">
    <property type="protein sequence ID" value="MFD3265445.1"/>
    <property type="molecule type" value="Genomic_DNA"/>
</dbReference>
<dbReference type="Gene3D" id="3.40.630.30">
    <property type="match status" value="1"/>
</dbReference>
<dbReference type="CDD" id="cd04301">
    <property type="entry name" value="NAT_SF"/>
    <property type="match status" value="1"/>
</dbReference>